<name>E5B7R2_ERWAM</name>
<gene>
    <name evidence="1" type="ORF">EAIL5_2697</name>
</gene>
<organism evidence="1">
    <name type="scientific">Erwinia amylovora ATCC BAA-2158</name>
    <dbReference type="NCBI Taxonomy" id="889211"/>
    <lineage>
        <taxon>Bacteria</taxon>
        <taxon>Pseudomonadati</taxon>
        <taxon>Pseudomonadota</taxon>
        <taxon>Gammaproteobacteria</taxon>
        <taxon>Enterobacterales</taxon>
        <taxon>Erwiniaceae</taxon>
        <taxon>Erwinia</taxon>
    </lineage>
</organism>
<accession>E5B7R2</accession>
<reference evidence="1" key="1">
    <citation type="journal article" date="2011" name="J. Bacteriol.">
        <title>Genome Sequence of an Erwinia amylovora Strain with Pathogenicity Restricted to Rubus Plants.</title>
        <authorList>
            <person name="Powney R."/>
            <person name="Smits T.H."/>
            <person name="Sawbridge T."/>
            <person name="Frey B."/>
            <person name="Blom J."/>
            <person name="Frey J.E."/>
            <person name="Plummer K.M."/>
            <person name="Beer S.V."/>
            <person name="Luck J."/>
            <person name="Duffy B."/>
            <person name="Rodoni B."/>
        </authorList>
    </citation>
    <scope>NUCLEOTIDE SEQUENCE</scope>
    <source>
        <strain evidence="1">ATCC BAA-2158</strain>
    </source>
</reference>
<proteinExistence type="predicted"/>
<sequence length="35" mass="3498">MNSADHILPAGTNGSGRIACTGLINESLNCIAIVA</sequence>
<evidence type="ECO:0000313" key="1">
    <source>
        <dbReference type="EMBL" id="CBX81517.1"/>
    </source>
</evidence>
<dbReference type="EMBL" id="FR719194">
    <property type="protein sequence ID" value="CBX81517.1"/>
    <property type="molecule type" value="Genomic_DNA"/>
</dbReference>
<protein>
    <submittedName>
        <fullName evidence="1">Uncharacterized protein</fullName>
    </submittedName>
</protein>
<dbReference type="AlphaFoldDB" id="E5B7R2"/>